<feature type="binding site" evidence="12">
    <location>
        <position position="236"/>
    </location>
    <ligand>
        <name>NADP(+)</name>
        <dbReference type="ChEBI" id="CHEBI:58349"/>
    </ligand>
</feature>
<dbReference type="InterPro" id="IPR000672">
    <property type="entry name" value="THF_DH/CycHdrlase"/>
</dbReference>
<dbReference type="EC" id="1.5.1.5" evidence="12"/>
<organism evidence="15 16">
    <name type="scientific">Natronogracilivirga saccharolytica</name>
    <dbReference type="NCBI Taxonomy" id="2812953"/>
    <lineage>
        <taxon>Bacteria</taxon>
        <taxon>Pseudomonadati</taxon>
        <taxon>Balneolota</taxon>
        <taxon>Balneolia</taxon>
        <taxon>Balneolales</taxon>
        <taxon>Cyclonatronaceae</taxon>
        <taxon>Natronogracilivirga</taxon>
    </lineage>
</organism>
<dbReference type="SUPFAM" id="SSF53223">
    <property type="entry name" value="Aminoacid dehydrogenase-like, N-terminal domain"/>
    <property type="match status" value="1"/>
</dbReference>
<sequence length="298" mass="32408">MAKNIIDGKKVASILRQQVREDVQEWVGRGNRSPMLQAILIGDDPASRTYVAAKTRACKEVGIESETSVFPDTISIRELKEAIRSYNKDDSIDGILLQLPLPSHLHPSQIIETIDHRKDVDGFHPMNVGRLAVGQPTFRSCTPAGILELFRYYSVMTKGKRAVVVGASNIVGSPMAIMLSRENDSGKATTTICHKYTRDLTQHTIQADILVVAVGSPGMITGQMVKEGVVVVDVGINRVSDSTTEKGYRLVGDCDFETVSEKASLITPVPGGVGPMTVAMLMKNTLLAAKKSIYPKED</sequence>
<keyword evidence="11 12" id="KW-0511">Multifunctional enzyme</keyword>
<dbReference type="GO" id="GO:0000105">
    <property type="term" value="P:L-histidine biosynthetic process"/>
    <property type="evidence" value="ECO:0007669"/>
    <property type="project" value="UniProtKB-KW"/>
</dbReference>
<accession>A0A8J7S8T5</accession>
<dbReference type="UniPathway" id="UPA00193"/>
<name>A0A8J7S8T5_9BACT</name>
<proteinExistence type="inferred from homology"/>
<evidence type="ECO:0000256" key="4">
    <source>
        <dbReference type="ARBA" id="ARBA00022605"/>
    </source>
</evidence>
<dbReference type="FunFam" id="3.40.50.10860:FF:000005">
    <property type="entry name" value="C-1-tetrahydrofolate synthase, cytoplasmic, putative"/>
    <property type="match status" value="1"/>
</dbReference>
<dbReference type="PANTHER" id="PTHR48099:SF5">
    <property type="entry name" value="C-1-TETRAHYDROFOLATE SYNTHASE, CYTOPLASMIC"/>
    <property type="match status" value="1"/>
</dbReference>
<dbReference type="GO" id="GO:0004488">
    <property type="term" value="F:methylenetetrahydrofolate dehydrogenase (NADP+) activity"/>
    <property type="evidence" value="ECO:0007669"/>
    <property type="project" value="UniProtKB-UniRule"/>
</dbReference>
<dbReference type="PROSITE" id="PS00767">
    <property type="entry name" value="THF_DHG_CYH_2"/>
    <property type="match status" value="1"/>
</dbReference>
<feature type="domain" description="Tetrahydrofolate dehydrogenase/cyclohydrolase NAD(P)-binding" evidence="14">
    <location>
        <begin position="140"/>
        <end position="292"/>
    </location>
</feature>
<dbReference type="RefSeq" id="WP_210511257.1">
    <property type="nucleotide sequence ID" value="NZ_JAFIDN010000004.1"/>
</dbReference>
<dbReference type="FunFam" id="3.40.50.720:FF:000189">
    <property type="entry name" value="Bifunctional protein FolD"/>
    <property type="match status" value="1"/>
</dbReference>
<dbReference type="EMBL" id="JAFIDN010000004">
    <property type="protein sequence ID" value="MBP3192356.1"/>
    <property type="molecule type" value="Genomic_DNA"/>
</dbReference>
<comment type="catalytic activity">
    <reaction evidence="12">
        <text>(6R)-5,10-methylene-5,6,7,8-tetrahydrofolate + NADP(+) = (6R)-5,10-methenyltetrahydrofolate + NADPH</text>
        <dbReference type="Rhea" id="RHEA:22812"/>
        <dbReference type="ChEBI" id="CHEBI:15636"/>
        <dbReference type="ChEBI" id="CHEBI:57455"/>
        <dbReference type="ChEBI" id="CHEBI:57783"/>
        <dbReference type="ChEBI" id="CHEBI:58349"/>
        <dbReference type="EC" id="1.5.1.5"/>
    </reaction>
</comment>
<keyword evidence="16" id="KW-1185">Reference proteome</keyword>
<feature type="domain" description="Tetrahydrofolate dehydrogenase/cyclohydrolase catalytic" evidence="13">
    <location>
        <begin position="6"/>
        <end position="121"/>
    </location>
</feature>
<keyword evidence="7 12" id="KW-0521">NADP</keyword>
<keyword evidence="8 12" id="KW-0560">Oxidoreductase</keyword>
<evidence type="ECO:0000256" key="8">
    <source>
        <dbReference type="ARBA" id="ARBA00023002"/>
    </source>
</evidence>
<dbReference type="InterPro" id="IPR020630">
    <property type="entry name" value="THF_DH/CycHdrlase_cat_dom"/>
</dbReference>
<dbReference type="Pfam" id="PF00763">
    <property type="entry name" value="THF_DHG_CYH"/>
    <property type="match status" value="1"/>
</dbReference>
<evidence type="ECO:0000256" key="12">
    <source>
        <dbReference type="HAMAP-Rule" id="MF_01576"/>
    </source>
</evidence>
<dbReference type="InterPro" id="IPR046346">
    <property type="entry name" value="Aminoacid_DH-like_N_sf"/>
</dbReference>
<keyword evidence="3 12" id="KW-0554">One-carbon metabolism</keyword>
<dbReference type="GO" id="GO:0006164">
    <property type="term" value="P:purine nucleotide biosynthetic process"/>
    <property type="evidence" value="ECO:0007669"/>
    <property type="project" value="UniProtKB-KW"/>
</dbReference>
<dbReference type="NCBIfam" id="NF008058">
    <property type="entry name" value="PRK10792.1"/>
    <property type="match status" value="1"/>
</dbReference>
<evidence type="ECO:0000313" key="15">
    <source>
        <dbReference type="EMBL" id="MBP3192356.1"/>
    </source>
</evidence>
<keyword evidence="5 12" id="KW-0658">Purine biosynthesis</keyword>
<gene>
    <name evidence="12 15" type="primary">folD</name>
    <name evidence="15" type="ORF">NATSA_06755</name>
</gene>
<evidence type="ECO:0000313" key="16">
    <source>
        <dbReference type="Proteomes" id="UP000673975"/>
    </source>
</evidence>
<dbReference type="InterPro" id="IPR036291">
    <property type="entry name" value="NAD(P)-bd_dom_sf"/>
</dbReference>
<dbReference type="CDD" id="cd01080">
    <property type="entry name" value="NAD_bind_m-THF_DH_Cyclohyd"/>
    <property type="match status" value="1"/>
</dbReference>
<dbReference type="SUPFAM" id="SSF51735">
    <property type="entry name" value="NAD(P)-binding Rossmann-fold domains"/>
    <property type="match status" value="1"/>
</dbReference>
<comment type="caution">
    <text evidence="15">The sequence shown here is derived from an EMBL/GenBank/DDBJ whole genome shotgun (WGS) entry which is preliminary data.</text>
</comment>
<dbReference type="Pfam" id="PF02882">
    <property type="entry name" value="THF_DHG_CYH_C"/>
    <property type="match status" value="1"/>
</dbReference>
<dbReference type="GO" id="GO:0035999">
    <property type="term" value="P:tetrahydrofolate interconversion"/>
    <property type="evidence" value="ECO:0007669"/>
    <property type="project" value="UniProtKB-UniRule"/>
</dbReference>
<dbReference type="Proteomes" id="UP000673975">
    <property type="component" value="Unassembled WGS sequence"/>
</dbReference>
<keyword evidence="9 12" id="KW-0368">Histidine biosynthesis</keyword>
<dbReference type="Gene3D" id="3.40.50.10860">
    <property type="entry name" value="Leucine Dehydrogenase, chain A, domain 1"/>
    <property type="match status" value="1"/>
</dbReference>
<comment type="pathway">
    <text evidence="1 12">One-carbon metabolism; tetrahydrofolate interconversion.</text>
</comment>
<dbReference type="GO" id="GO:0004477">
    <property type="term" value="F:methenyltetrahydrofolate cyclohydrolase activity"/>
    <property type="evidence" value="ECO:0007669"/>
    <property type="project" value="UniProtKB-UniRule"/>
</dbReference>
<evidence type="ECO:0000256" key="7">
    <source>
        <dbReference type="ARBA" id="ARBA00022857"/>
    </source>
</evidence>
<evidence type="ECO:0000256" key="9">
    <source>
        <dbReference type="ARBA" id="ARBA00023102"/>
    </source>
</evidence>
<keyword evidence="4 12" id="KW-0028">Amino-acid biosynthesis</keyword>
<protein>
    <recommendedName>
        <fullName evidence="12">Bifunctional protein FolD</fullName>
    </recommendedName>
    <domain>
        <recommendedName>
            <fullName evidence="12">Methylenetetrahydrofolate dehydrogenase</fullName>
            <ecNumber evidence="12">1.5.1.5</ecNumber>
        </recommendedName>
    </domain>
    <domain>
        <recommendedName>
            <fullName evidence="12">Methenyltetrahydrofolate cyclohydrolase</fullName>
            <ecNumber evidence="12">3.5.4.9</ecNumber>
        </recommendedName>
    </domain>
</protein>
<dbReference type="Gene3D" id="3.40.50.720">
    <property type="entry name" value="NAD(P)-binding Rossmann-like Domain"/>
    <property type="match status" value="1"/>
</dbReference>
<evidence type="ECO:0000256" key="2">
    <source>
        <dbReference type="ARBA" id="ARBA00011738"/>
    </source>
</evidence>
<dbReference type="InterPro" id="IPR020867">
    <property type="entry name" value="THF_DH/CycHdrlase_CS"/>
</dbReference>
<evidence type="ECO:0000259" key="14">
    <source>
        <dbReference type="Pfam" id="PF02882"/>
    </source>
</evidence>
<dbReference type="HAMAP" id="MF_01576">
    <property type="entry name" value="THF_DHG_CYH"/>
    <property type="match status" value="1"/>
</dbReference>
<feature type="binding site" evidence="12">
    <location>
        <begin position="166"/>
        <end position="168"/>
    </location>
    <ligand>
        <name>NADP(+)</name>
        <dbReference type="ChEBI" id="CHEBI:58349"/>
    </ligand>
</feature>
<evidence type="ECO:0000256" key="10">
    <source>
        <dbReference type="ARBA" id="ARBA00023167"/>
    </source>
</evidence>
<comment type="caution">
    <text evidence="12">Lacks conserved residue(s) required for the propagation of feature annotation.</text>
</comment>
<comment type="catalytic activity">
    <reaction evidence="12">
        <text>(6R)-5,10-methenyltetrahydrofolate + H2O = (6R)-10-formyltetrahydrofolate + H(+)</text>
        <dbReference type="Rhea" id="RHEA:23700"/>
        <dbReference type="ChEBI" id="CHEBI:15377"/>
        <dbReference type="ChEBI" id="CHEBI:15378"/>
        <dbReference type="ChEBI" id="CHEBI:57455"/>
        <dbReference type="ChEBI" id="CHEBI:195366"/>
        <dbReference type="EC" id="3.5.4.9"/>
    </reaction>
</comment>
<evidence type="ECO:0000259" key="13">
    <source>
        <dbReference type="Pfam" id="PF00763"/>
    </source>
</evidence>
<comment type="subunit">
    <text evidence="2 12">Homodimer.</text>
</comment>
<evidence type="ECO:0000256" key="5">
    <source>
        <dbReference type="ARBA" id="ARBA00022755"/>
    </source>
</evidence>
<evidence type="ECO:0000256" key="6">
    <source>
        <dbReference type="ARBA" id="ARBA00022801"/>
    </source>
</evidence>
<evidence type="ECO:0000256" key="1">
    <source>
        <dbReference type="ARBA" id="ARBA00004777"/>
    </source>
</evidence>
<evidence type="ECO:0000256" key="3">
    <source>
        <dbReference type="ARBA" id="ARBA00022563"/>
    </source>
</evidence>
<comment type="similarity">
    <text evidence="12">Belongs to the tetrahydrofolate dehydrogenase/cyclohydrolase family.</text>
</comment>
<dbReference type="NCBIfam" id="NF010783">
    <property type="entry name" value="PRK14186.1"/>
    <property type="match status" value="1"/>
</dbReference>
<dbReference type="InterPro" id="IPR020631">
    <property type="entry name" value="THF_DH/CycHdrlase_NAD-bd_dom"/>
</dbReference>
<dbReference type="EC" id="3.5.4.9" evidence="12"/>
<dbReference type="GO" id="GO:0009086">
    <property type="term" value="P:methionine biosynthetic process"/>
    <property type="evidence" value="ECO:0007669"/>
    <property type="project" value="UniProtKB-KW"/>
</dbReference>
<dbReference type="GO" id="GO:0005829">
    <property type="term" value="C:cytosol"/>
    <property type="evidence" value="ECO:0007669"/>
    <property type="project" value="TreeGrafter"/>
</dbReference>
<dbReference type="PRINTS" id="PR00085">
    <property type="entry name" value="THFDHDRGNASE"/>
</dbReference>
<comment type="function">
    <text evidence="12">Catalyzes the oxidation of 5,10-methylenetetrahydrofolate to 5,10-methenyltetrahydrofolate and then the hydrolysis of 5,10-methenyltetrahydrofolate to 10-formyltetrahydrofolate.</text>
</comment>
<keyword evidence="6 12" id="KW-0378">Hydrolase</keyword>
<dbReference type="PANTHER" id="PTHR48099">
    <property type="entry name" value="C-1-TETRAHYDROFOLATE SYNTHASE, CYTOPLASMIC-RELATED"/>
    <property type="match status" value="1"/>
</dbReference>
<reference evidence="15" key="1">
    <citation type="submission" date="2021-02" db="EMBL/GenBank/DDBJ databases">
        <title>Natronogracilivirga saccharolytica gen. nov. sp. nov. a new anaerobic, haloalkiliphilic carbohydrate-fermenting bacterium from soda lake and proposing of Cyclonatronumiaceae fam. nov. in the phylum Balneolaeota.</title>
        <authorList>
            <person name="Zhilina T.N."/>
            <person name="Sorokin D.Y."/>
            <person name="Zavarzina D.G."/>
            <person name="Toshchakov S.V."/>
            <person name="Kublanov I.V."/>
        </authorList>
    </citation>
    <scope>NUCLEOTIDE SEQUENCE</scope>
    <source>
        <strain evidence="15">Z-1702</strain>
    </source>
</reference>
<dbReference type="AlphaFoldDB" id="A0A8J7S8T5"/>
<evidence type="ECO:0000256" key="11">
    <source>
        <dbReference type="ARBA" id="ARBA00023268"/>
    </source>
</evidence>
<keyword evidence="10 12" id="KW-0486">Methionine biosynthesis</keyword>